<dbReference type="AlphaFoldDB" id="A0A139WH75"/>
<evidence type="ECO:0000313" key="2">
    <source>
        <dbReference type="EMBL" id="KYB27234.1"/>
    </source>
</evidence>
<accession>A0A139WH75</accession>
<feature type="region of interest" description="Disordered" evidence="1">
    <location>
        <begin position="117"/>
        <end position="147"/>
    </location>
</feature>
<feature type="region of interest" description="Disordered" evidence="1">
    <location>
        <begin position="1"/>
        <end position="32"/>
    </location>
</feature>
<evidence type="ECO:0000313" key="3">
    <source>
        <dbReference type="Proteomes" id="UP000007266"/>
    </source>
</evidence>
<dbReference type="OrthoDB" id="6740751at2759"/>
<dbReference type="InParanoid" id="A0A139WH75"/>
<dbReference type="EMBL" id="KQ971343">
    <property type="protein sequence ID" value="KYB27234.1"/>
    <property type="molecule type" value="Genomic_DNA"/>
</dbReference>
<evidence type="ECO:0000256" key="1">
    <source>
        <dbReference type="SAM" id="MobiDB-lite"/>
    </source>
</evidence>
<feature type="compositionally biased region" description="Basic and acidic residues" evidence="1">
    <location>
        <begin position="134"/>
        <end position="147"/>
    </location>
</feature>
<gene>
    <name evidence="2" type="primary">AUGUSTUS-3.0.2_33155</name>
    <name evidence="2" type="ORF">TcasGA2_TC033155</name>
</gene>
<dbReference type="KEGG" id="tca:103313140"/>
<reference evidence="2 3" key="1">
    <citation type="journal article" date="2008" name="Nature">
        <title>The genome of the model beetle and pest Tribolium castaneum.</title>
        <authorList>
            <consortium name="Tribolium Genome Sequencing Consortium"/>
            <person name="Richards S."/>
            <person name="Gibbs R.A."/>
            <person name="Weinstock G.M."/>
            <person name="Brown S.J."/>
            <person name="Denell R."/>
            <person name="Beeman R.W."/>
            <person name="Gibbs R."/>
            <person name="Beeman R.W."/>
            <person name="Brown S.J."/>
            <person name="Bucher G."/>
            <person name="Friedrich M."/>
            <person name="Grimmelikhuijzen C.J."/>
            <person name="Klingler M."/>
            <person name="Lorenzen M."/>
            <person name="Richards S."/>
            <person name="Roth S."/>
            <person name="Schroder R."/>
            <person name="Tautz D."/>
            <person name="Zdobnov E.M."/>
            <person name="Muzny D."/>
            <person name="Gibbs R.A."/>
            <person name="Weinstock G.M."/>
            <person name="Attaway T."/>
            <person name="Bell S."/>
            <person name="Buhay C.J."/>
            <person name="Chandrabose M.N."/>
            <person name="Chavez D."/>
            <person name="Clerk-Blankenburg K.P."/>
            <person name="Cree A."/>
            <person name="Dao M."/>
            <person name="Davis C."/>
            <person name="Chacko J."/>
            <person name="Dinh H."/>
            <person name="Dugan-Rocha S."/>
            <person name="Fowler G."/>
            <person name="Garner T.T."/>
            <person name="Garnes J."/>
            <person name="Gnirke A."/>
            <person name="Hawes A."/>
            <person name="Hernandez J."/>
            <person name="Hines S."/>
            <person name="Holder M."/>
            <person name="Hume J."/>
            <person name="Jhangiani S.N."/>
            <person name="Joshi V."/>
            <person name="Khan Z.M."/>
            <person name="Jackson L."/>
            <person name="Kovar C."/>
            <person name="Kowis A."/>
            <person name="Lee S."/>
            <person name="Lewis L.R."/>
            <person name="Margolis J."/>
            <person name="Morgan M."/>
            <person name="Nazareth L.V."/>
            <person name="Nguyen N."/>
            <person name="Okwuonu G."/>
            <person name="Parker D."/>
            <person name="Richards S."/>
            <person name="Ruiz S.J."/>
            <person name="Santibanez J."/>
            <person name="Savard J."/>
            <person name="Scherer S.E."/>
            <person name="Schneider B."/>
            <person name="Sodergren E."/>
            <person name="Tautz D."/>
            <person name="Vattahil S."/>
            <person name="Villasana D."/>
            <person name="White C.S."/>
            <person name="Wright R."/>
            <person name="Park Y."/>
            <person name="Beeman R.W."/>
            <person name="Lord J."/>
            <person name="Oppert B."/>
            <person name="Lorenzen M."/>
            <person name="Brown S."/>
            <person name="Wang L."/>
            <person name="Savard J."/>
            <person name="Tautz D."/>
            <person name="Richards S."/>
            <person name="Weinstock G."/>
            <person name="Gibbs R.A."/>
            <person name="Liu Y."/>
            <person name="Worley K."/>
            <person name="Weinstock G."/>
            <person name="Elsik C.G."/>
            <person name="Reese J.T."/>
            <person name="Elhaik E."/>
            <person name="Landan G."/>
            <person name="Graur D."/>
            <person name="Arensburger P."/>
            <person name="Atkinson P."/>
            <person name="Beeman R.W."/>
            <person name="Beidler J."/>
            <person name="Brown S.J."/>
            <person name="Demuth J.P."/>
            <person name="Drury D.W."/>
            <person name="Du Y.Z."/>
            <person name="Fujiwara H."/>
            <person name="Lorenzen M."/>
            <person name="Maselli V."/>
            <person name="Osanai M."/>
            <person name="Park Y."/>
            <person name="Robertson H.M."/>
            <person name="Tu Z."/>
            <person name="Wang J.J."/>
            <person name="Wang S."/>
            <person name="Richards S."/>
            <person name="Song H."/>
            <person name="Zhang L."/>
            <person name="Sodergren E."/>
            <person name="Werner D."/>
            <person name="Stanke M."/>
            <person name="Morgenstern B."/>
            <person name="Solovyev V."/>
            <person name="Kosarev P."/>
            <person name="Brown G."/>
            <person name="Chen H.C."/>
            <person name="Ermolaeva O."/>
            <person name="Hlavina W."/>
            <person name="Kapustin Y."/>
            <person name="Kiryutin B."/>
            <person name="Kitts P."/>
            <person name="Maglott D."/>
            <person name="Pruitt K."/>
            <person name="Sapojnikov V."/>
            <person name="Souvorov A."/>
            <person name="Mackey A.J."/>
            <person name="Waterhouse R.M."/>
            <person name="Wyder S."/>
            <person name="Zdobnov E.M."/>
            <person name="Zdobnov E.M."/>
            <person name="Wyder S."/>
            <person name="Kriventseva E.V."/>
            <person name="Kadowaki T."/>
            <person name="Bork P."/>
            <person name="Aranda M."/>
            <person name="Bao R."/>
            <person name="Beermann A."/>
            <person name="Berns N."/>
            <person name="Bolognesi R."/>
            <person name="Bonneton F."/>
            <person name="Bopp D."/>
            <person name="Brown S.J."/>
            <person name="Bucher G."/>
            <person name="Butts T."/>
            <person name="Chaumot A."/>
            <person name="Denell R.E."/>
            <person name="Ferrier D.E."/>
            <person name="Friedrich M."/>
            <person name="Gordon C.M."/>
            <person name="Jindra M."/>
            <person name="Klingler M."/>
            <person name="Lan Q."/>
            <person name="Lattorff H.M."/>
            <person name="Laudet V."/>
            <person name="von Levetsow C."/>
            <person name="Liu Z."/>
            <person name="Lutz R."/>
            <person name="Lynch J.A."/>
            <person name="da Fonseca R.N."/>
            <person name="Posnien N."/>
            <person name="Reuter R."/>
            <person name="Roth S."/>
            <person name="Savard J."/>
            <person name="Schinko J.B."/>
            <person name="Schmitt C."/>
            <person name="Schoppmeier M."/>
            <person name="Schroder R."/>
            <person name="Shippy T.D."/>
            <person name="Simonnet F."/>
            <person name="Marques-Souza H."/>
            <person name="Tautz D."/>
            <person name="Tomoyasu Y."/>
            <person name="Trauner J."/>
            <person name="Van der Zee M."/>
            <person name="Vervoort M."/>
            <person name="Wittkopp N."/>
            <person name="Wimmer E.A."/>
            <person name="Yang X."/>
            <person name="Jones A.K."/>
            <person name="Sattelle D.B."/>
            <person name="Ebert P.R."/>
            <person name="Nelson D."/>
            <person name="Scott J.G."/>
            <person name="Beeman R.W."/>
            <person name="Muthukrishnan S."/>
            <person name="Kramer K.J."/>
            <person name="Arakane Y."/>
            <person name="Beeman R.W."/>
            <person name="Zhu Q."/>
            <person name="Hogenkamp D."/>
            <person name="Dixit R."/>
            <person name="Oppert B."/>
            <person name="Jiang H."/>
            <person name="Zou Z."/>
            <person name="Marshall J."/>
            <person name="Elpidina E."/>
            <person name="Vinokurov K."/>
            <person name="Oppert C."/>
            <person name="Zou Z."/>
            <person name="Evans J."/>
            <person name="Lu Z."/>
            <person name="Zhao P."/>
            <person name="Sumathipala N."/>
            <person name="Altincicek B."/>
            <person name="Vilcinskas A."/>
            <person name="Williams M."/>
            <person name="Hultmark D."/>
            <person name="Hetru C."/>
            <person name="Jiang H."/>
            <person name="Grimmelikhuijzen C.J."/>
            <person name="Hauser F."/>
            <person name="Cazzamali G."/>
            <person name="Williamson M."/>
            <person name="Park Y."/>
            <person name="Li B."/>
            <person name="Tanaka Y."/>
            <person name="Predel R."/>
            <person name="Neupert S."/>
            <person name="Schachtner J."/>
            <person name="Verleyen P."/>
            <person name="Raible F."/>
            <person name="Bork P."/>
            <person name="Friedrich M."/>
            <person name="Walden K.K."/>
            <person name="Robertson H.M."/>
            <person name="Angeli S."/>
            <person name="Foret S."/>
            <person name="Bucher G."/>
            <person name="Schuetz S."/>
            <person name="Maleszka R."/>
            <person name="Wimmer E.A."/>
            <person name="Beeman R.W."/>
            <person name="Lorenzen M."/>
            <person name="Tomoyasu Y."/>
            <person name="Miller S.C."/>
            <person name="Grossmann D."/>
            <person name="Bucher G."/>
        </authorList>
    </citation>
    <scope>NUCLEOTIDE SEQUENCE [LARGE SCALE GENOMIC DNA]</scope>
    <source>
        <strain evidence="2 3">Georgia GA2</strain>
    </source>
</reference>
<protein>
    <submittedName>
        <fullName evidence="2">Uncharacterized protein</fullName>
    </submittedName>
</protein>
<proteinExistence type="predicted"/>
<name>A0A139WH75_TRICA</name>
<feature type="compositionally biased region" description="Basic residues" evidence="1">
    <location>
        <begin position="1"/>
        <end position="18"/>
    </location>
</feature>
<dbReference type="Proteomes" id="UP000007266">
    <property type="component" value="Linkage group 5"/>
</dbReference>
<keyword evidence="3" id="KW-1185">Reference proteome</keyword>
<organism evidence="2 3">
    <name type="scientific">Tribolium castaneum</name>
    <name type="common">Red flour beetle</name>
    <dbReference type="NCBI Taxonomy" id="7070"/>
    <lineage>
        <taxon>Eukaryota</taxon>
        <taxon>Metazoa</taxon>
        <taxon>Ecdysozoa</taxon>
        <taxon>Arthropoda</taxon>
        <taxon>Hexapoda</taxon>
        <taxon>Insecta</taxon>
        <taxon>Pterygota</taxon>
        <taxon>Neoptera</taxon>
        <taxon>Endopterygota</taxon>
        <taxon>Coleoptera</taxon>
        <taxon>Polyphaga</taxon>
        <taxon>Cucujiformia</taxon>
        <taxon>Tenebrionidae</taxon>
        <taxon>Tenebrionidae incertae sedis</taxon>
        <taxon>Tribolium</taxon>
    </lineage>
</organism>
<reference evidence="2 3" key="2">
    <citation type="journal article" date="2010" name="Nucleic Acids Res.">
        <title>BeetleBase in 2010: revisions to provide comprehensive genomic information for Tribolium castaneum.</title>
        <authorList>
            <person name="Kim H.S."/>
            <person name="Murphy T."/>
            <person name="Xia J."/>
            <person name="Caragea D."/>
            <person name="Park Y."/>
            <person name="Beeman R.W."/>
            <person name="Lorenzen M.D."/>
            <person name="Butcher S."/>
            <person name="Manak J.R."/>
            <person name="Brown S.J."/>
        </authorList>
    </citation>
    <scope>GENOME REANNOTATION</scope>
    <source>
        <strain evidence="2 3">Georgia GA2</strain>
    </source>
</reference>
<sequence length="147" mass="16615">MKNAPHKHPKTVPIRRRHGEGSSSSVASSDIEGTFIPLTESDSKWEGLNFLNRNFKEEEEQEDVVKIVDLQTEEKPPLFLLFPDLGNKDKERLSRETSTTQITQILVGKRADFSLLKPSKKINPEQSKLPPLHEATHENSDSEGSIK</sequence>